<reference evidence="3 4" key="1">
    <citation type="submission" date="2024-01" db="EMBL/GenBank/DDBJ databases">
        <title>Genome assemblies of Stephania.</title>
        <authorList>
            <person name="Yang L."/>
        </authorList>
    </citation>
    <scope>NUCLEOTIDE SEQUENCE [LARGE SCALE GENOMIC DNA]</scope>
    <source>
        <strain evidence="3">JXDWG</strain>
        <tissue evidence="3">Leaf</tissue>
    </source>
</reference>
<evidence type="ECO:0000256" key="1">
    <source>
        <dbReference type="SAM" id="MobiDB-lite"/>
    </source>
</evidence>
<dbReference type="Proteomes" id="UP001419268">
    <property type="component" value="Unassembled WGS sequence"/>
</dbReference>
<keyword evidence="2" id="KW-1133">Transmembrane helix</keyword>
<evidence type="ECO:0000256" key="2">
    <source>
        <dbReference type="SAM" id="Phobius"/>
    </source>
</evidence>
<proteinExistence type="predicted"/>
<sequence>MAVSRAPSPAAPIRSPPLSRLIAALAGERRLRRRRWSLEHSSSPLAAALLGCSDLADPPPLSSVPLAGSPTLSLLTISFSPSLLQSLSVFPLSLLLSFLFFLYRKNREIEEERRERDREERERRAWREGRREVADGETEQPKASRRLAETADGERSMMIMARLLKKRQAWRRLARTDVADRRAAAWAMATPAMDGNCAAWRRRSRRAREAEDNGGGEQRSTRRAEDERPLQQDATDRSATTTANGYGRSKTAREATTGRVRVARGVAAGSSIARSHAVEKRRAAARDKTSKNAAGTVSRSGRMARRVATTQR</sequence>
<keyword evidence="4" id="KW-1185">Reference proteome</keyword>
<feature type="compositionally biased region" description="Basic and acidic residues" evidence="1">
    <location>
        <begin position="219"/>
        <end position="236"/>
    </location>
</feature>
<organism evidence="3 4">
    <name type="scientific">Stephania cephalantha</name>
    <dbReference type="NCBI Taxonomy" id="152367"/>
    <lineage>
        <taxon>Eukaryota</taxon>
        <taxon>Viridiplantae</taxon>
        <taxon>Streptophyta</taxon>
        <taxon>Embryophyta</taxon>
        <taxon>Tracheophyta</taxon>
        <taxon>Spermatophyta</taxon>
        <taxon>Magnoliopsida</taxon>
        <taxon>Ranunculales</taxon>
        <taxon>Menispermaceae</taxon>
        <taxon>Menispermoideae</taxon>
        <taxon>Cissampelideae</taxon>
        <taxon>Stephania</taxon>
    </lineage>
</organism>
<dbReference type="AlphaFoldDB" id="A0AAP0KA40"/>
<gene>
    <name evidence="3" type="ORF">Scep_007548</name>
</gene>
<evidence type="ECO:0000313" key="4">
    <source>
        <dbReference type="Proteomes" id="UP001419268"/>
    </source>
</evidence>
<feature type="region of interest" description="Disordered" evidence="1">
    <location>
        <begin position="112"/>
        <end position="152"/>
    </location>
</feature>
<dbReference type="EMBL" id="JBBNAG010000003">
    <property type="protein sequence ID" value="KAK9148791.1"/>
    <property type="molecule type" value="Genomic_DNA"/>
</dbReference>
<keyword evidence="2" id="KW-0472">Membrane</keyword>
<evidence type="ECO:0000313" key="3">
    <source>
        <dbReference type="EMBL" id="KAK9148791.1"/>
    </source>
</evidence>
<comment type="caution">
    <text evidence="3">The sequence shown here is derived from an EMBL/GenBank/DDBJ whole genome shotgun (WGS) entry which is preliminary data.</text>
</comment>
<feature type="compositionally biased region" description="Basic and acidic residues" evidence="1">
    <location>
        <begin position="276"/>
        <end position="290"/>
    </location>
</feature>
<keyword evidence="2" id="KW-0812">Transmembrane</keyword>
<accession>A0AAP0KA40</accession>
<feature type="region of interest" description="Disordered" evidence="1">
    <location>
        <begin position="204"/>
        <end position="312"/>
    </location>
</feature>
<feature type="transmembrane region" description="Helical" evidence="2">
    <location>
        <begin position="83"/>
        <end position="103"/>
    </location>
</feature>
<name>A0AAP0KA40_9MAGN</name>
<protein>
    <submittedName>
        <fullName evidence="3">Uncharacterized protein</fullName>
    </submittedName>
</protein>
<feature type="compositionally biased region" description="Low complexity" evidence="1">
    <location>
        <begin position="258"/>
        <end position="269"/>
    </location>
</feature>